<proteinExistence type="predicted"/>
<evidence type="ECO:0000313" key="3">
    <source>
        <dbReference type="Proteomes" id="UP001183414"/>
    </source>
</evidence>
<dbReference type="RefSeq" id="WP_311675904.1">
    <property type="nucleotide sequence ID" value="NZ_JAVREQ010000034.1"/>
</dbReference>
<protein>
    <submittedName>
        <fullName evidence="2">Uncharacterized protein</fullName>
    </submittedName>
</protein>
<evidence type="ECO:0000313" key="2">
    <source>
        <dbReference type="EMBL" id="MDT0382306.1"/>
    </source>
</evidence>
<gene>
    <name evidence="2" type="ORF">RM572_26460</name>
</gene>
<reference evidence="3" key="1">
    <citation type="submission" date="2023-07" db="EMBL/GenBank/DDBJ databases">
        <title>30 novel species of actinomycetes from the DSMZ collection.</title>
        <authorList>
            <person name="Nouioui I."/>
        </authorList>
    </citation>
    <scope>NUCLEOTIDE SEQUENCE [LARGE SCALE GENOMIC DNA]</scope>
    <source>
        <strain evidence="3">DSM 42041</strain>
    </source>
</reference>
<dbReference type="EMBL" id="JAVREQ010000034">
    <property type="protein sequence ID" value="MDT0382306.1"/>
    <property type="molecule type" value="Genomic_DNA"/>
</dbReference>
<keyword evidence="3" id="KW-1185">Reference proteome</keyword>
<feature type="region of interest" description="Disordered" evidence="1">
    <location>
        <begin position="105"/>
        <end position="152"/>
    </location>
</feature>
<sequence>MYEDAGDVVGVLTGEIERLFDMRWDQLKDAVAAAPGVYPTATDVVTRHGDLIESQRALERAEDDLLAALQGTQAAPVDEATLGLAHRVNDAVAARDERAMAVTHLLDPSTAGTPGAAVDSRTRGHRRSPDAKLGTPAPRATSSGARSRRAAR</sequence>
<name>A0ABU2NZ94_9ACTN</name>
<comment type="caution">
    <text evidence="2">The sequence shown here is derived from an EMBL/GenBank/DDBJ whole genome shotgun (WGS) entry which is preliminary data.</text>
</comment>
<dbReference type="Proteomes" id="UP001183414">
    <property type="component" value="Unassembled WGS sequence"/>
</dbReference>
<accession>A0ABU2NZ94</accession>
<evidence type="ECO:0000256" key="1">
    <source>
        <dbReference type="SAM" id="MobiDB-lite"/>
    </source>
</evidence>
<organism evidence="2 3">
    <name type="scientific">Streptomyces hazeniae</name>
    <dbReference type="NCBI Taxonomy" id="3075538"/>
    <lineage>
        <taxon>Bacteria</taxon>
        <taxon>Bacillati</taxon>
        <taxon>Actinomycetota</taxon>
        <taxon>Actinomycetes</taxon>
        <taxon>Kitasatosporales</taxon>
        <taxon>Streptomycetaceae</taxon>
        <taxon>Streptomyces</taxon>
    </lineage>
</organism>